<gene>
    <name evidence="23" type="primary">ftsW</name>
    <name evidence="23" type="ORF">D3Z33_07770</name>
</gene>
<evidence type="ECO:0000256" key="11">
    <source>
        <dbReference type="ARBA" id="ARBA00023136"/>
    </source>
</evidence>
<dbReference type="Proteomes" id="UP000467132">
    <property type="component" value="Unassembled WGS sequence"/>
</dbReference>
<dbReference type="GO" id="GO:0051301">
    <property type="term" value="P:cell division"/>
    <property type="evidence" value="ECO:0007669"/>
    <property type="project" value="UniProtKB-KW"/>
</dbReference>
<evidence type="ECO:0000256" key="18">
    <source>
        <dbReference type="ARBA" id="ARBA00041418"/>
    </source>
</evidence>
<dbReference type="GO" id="GO:0032153">
    <property type="term" value="C:cell division site"/>
    <property type="evidence" value="ECO:0007669"/>
    <property type="project" value="TreeGrafter"/>
</dbReference>
<evidence type="ECO:0000256" key="9">
    <source>
        <dbReference type="ARBA" id="ARBA00022984"/>
    </source>
</evidence>
<evidence type="ECO:0000256" key="5">
    <source>
        <dbReference type="ARBA" id="ARBA00022676"/>
    </source>
</evidence>
<comment type="caution">
    <text evidence="23">The sequence shown here is derived from an EMBL/GenBank/DDBJ whole genome shotgun (WGS) entry which is preliminary data.</text>
</comment>
<comment type="similarity">
    <text evidence="16">Belongs to the SEDS family. FtsW subfamily.</text>
</comment>
<dbReference type="OrthoDB" id="9812661at2"/>
<evidence type="ECO:0000256" key="4">
    <source>
        <dbReference type="ARBA" id="ARBA00022618"/>
    </source>
</evidence>
<feature type="transmembrane region" description="Helical" evidence="22">
    <location>
        <begin position="44"/>
        <end position="64"/>
    </location>
</feature>
<evidence type="ECO:0000313" key="23">
    <source>
        <dbReference type="EMBL" id="NBI06757.1"/>
    </source>
</evidence>
<evidence type="ECO:0000256" key="14">
    <source>
        <dbReference type="ARBA" id="ARBA00032370"/>
    </source>
</evidence>
<dbReference type="Pfam" id="PF01098">
    <property type="entry name" value="FTSW_RODA_SPOVE"/>
    <property type="match status" value="1"/>
</dbReference>
<keyword evidence="13" id="KW-0961">Cell wall biogenesis/degradation</keyword>
<evidence type="ECO:0000256" key="21">
    <source>
        <dbReference type="ARBA" id="ARBA00049966"/>
    </source>
</evidence>
<dbReference type="PANTHER" id="PTHR30474">
    <property type="entry name" value="CELL CYCLE PROTEIN"/>
    <property type="match status" value="1"/>
</dbReference>
<feature type="transmembrane region" description="Helical" evidence="22">
    <location>
        <begin position="300"/>
        <end position="323"/>
    </location>
</feature>
<keyword evidence="9" id="KW-0573">Peptidoglycan synthesis</keyword>
<evidence type="ECO:0000256" key="8">
    <source>
        <dbReference type="ARBA" id="ARBA00022960"/>
    </source>
</evidence>
<comment type="function">
    <text evidence="21">Peptidoglycan polymerase that is essential for cell division.</text>
</comment>
<keyword evidence="10 22" id="KW-1133">Transmembrane helix</keyword>
<keyword evidence="7 22" id="KW-0812">Transmembrane</keyword>
<evidence type="ECO:0000256" key="19">
    <source>
        <dbReference type="ARBA" id="ARBA00044770"/>
    </source>
</evidence>
<dbReference type="AlphaFoldDB" id="A0A845QV32"/>
<dbReference type="GO" id="GO:0071555">
    <property type="term" value="P:cell wall organization"/>
    <property type="evidence" value="ECO:0007669"/>
    <property type="project" value="UniProtKB-KW"/>
</dbReference>
<evidence type="ECO:0000256" key="2">
    <source>
        <dbReference type="ARBA" id="ARBA00004752"/>
    </source>
</evidence>
<evidence type="ECO:0000256" key="10">
    <source>
        <dbReference type="ARBA" id="ARBA00022989"/>
    </source>
</evidence>
<organism evidence="23 24">
    <name type="scientific">Senegalia massiliensis</name>
    <dbReference type="NCBI Taxonomy" id="1720316"/>
    <lineage>
        <taxon>Bacteria</taxon>
        <taxon>Bacillati</taxon>
        <taxon>Bacillota</taxon>
        <taxon>Clostridia</taxon>
        <taxon>Eubacteriales</taxon>
        <taxon>Clostridiaceae</taxon>
        <taxon>Senegalia</taxon>
    </lineage>
</organism>
<keyword evidence="6" id="KW-0808">Transferase</keyword>
<dbReference type="GO" id="GO:0005886">
    <property type="term" value="C:plasma membrane"/>
    <property type="evidence" value="ECO:0007669"/>
    <property type="project" value="UniProtKB-SubCell"/>
</dbReference>
<feature type="transmembrane region" description="Helical" evidence="22">
    <location>
        <begin position="172"/>
        <end position="201"/>
    </location>
</feature>
<dbReference type="GO" id="GO:0008955">
    <property type="term" value="F:peptidoglycan glycosyltransferase activity"/>
    <property type="evidence" value="ECO:0007669"/>
    <property type="project" value="UniProtKB-EC"/>
</dbReference>
<dbReference type="GO" id="GO:0009252">
    <property type="term" value="P:peptidoglycan biosynthetic process"/>
    <property type="evidence" value="ECO:0007669"/>
    <property type="project" value="UniProtKB-KW"/>
</dbReference>
<keyword evidence="3" id="KW-1003">Cell membrane</keyword>
<feature type="transmembrane region" description="Helical" evidence="22">
    <location>
        <begin position="335"/>
        <end position="358"/>
    </location>
</feature>
<accession>A0A845QV32</accession>
<dbReference type="InterPro" id="IPR013437">
    <property type="entry name" value="FtsW"/>
</dbReference>
<evidence type="ECO:0000256" key="6">
    <source>
        <dbReference type="ARBA" id="ARBA00022679"/>
    </source>
</evidence>
<dbReference type="EMBL" id="QXXA01000007">
    <property type="protein sequence ID" value="NBI06757.1"/>
    <property type="molecule type" value="Genomic_DNA"/>
</dbReference>
<feature type="transmembrane region" description="Helical" evidence="22">
    <location>
        <begin position="141"/>
        <end position="160"/>
    </location>
</feature>
<keyword evidence="4" id="KW-0132">Cell division</keyword>
<evidence type="ECO:0000256" key="17">
    <source>
        <dbReference type="ARBA" id="ARBA00041185"/>
    </source>
</evidence>
<feature type="transmembrane region" description="Helical" evidence="22">
    <location>
        <begin position="262"/>
        <end position="288"/>
    </location>
</feature>
<name>A0A845QV32_9CLOT</name>
<keyword evidence="5" id="KW-0328">Glycosyltransferase</keyword>
<evidence type="ECO:0000256" key="15">
    <source>
        <dbReference type="ARBA" id="ARBA00033270"/>
    </source>
</evidence>
<evidence type="ECO:0000256" key="13">
    <source>
        <dbReference type="ARBA" id="ARBA00023316"/>
    </source>
</evidence>
<comment type="pathway">
    <text evidence="2">Cell wall biogenesis; peptidoglycan biosynthesis.</text>
</comment>
<evidence type="ECO:0000313" key="24">
    <source>
        <dbReference type="Proteomes" id="UP000467132"/>
    </source>
</evidence>
<feature type="transmembrane region" description="Helical" evidence="22">
    <location>
        <begin position="105"/>
        <end position="129"/>
    </location>
</feature>
<evidence type="ECO:0000256" key="1">
    <source>
        <dbReference type="ARBA" id="ARBA00004651"/>
    </source>
</evidence>
<sequence>MMAKKASDFTLMITTIVLVFIGIIMVFSSSYPDAYYKLNNPYHFLVKQLIFAILGLFVMIFFMNFKYTRLAKLSKIIFLGAIVLDALLFTPLGKEIGGATRWVVIFGNTIMPSDAIKFASIILMATFLAKKKDDIRKFWKGLVPALLIIGFSAALIIIQPDLSTSATLATTLVAMLFVSGAKMSHLSGIGAIGVVGLFFAIKGEAYRLRRMTVFLHPFDDPTDAGWQVIQSLYALGSGGLFGAGLGKSKQKFFYLSEPYNDFIFSIIGEELGFIGSVIVIILFLIIIWRGIKIALSAKDLFGCYLASGITALIAIQTLIHIGVVTSSLPPTGIPLPFVSAGGTSLMMFMACIGILLNISRHVSLDRS</sequence>
<evidence type="ECO:0000256" key="22">
    <source>
        <dbReference type="SAM" id="Phobius"/>
    </source>
</evidence>
<keyword evidence="12" id="KW-0131">Cell cycle</keyword>
<dbReference type="GO" id="GO:0008360">
    <property type="term" value="P:regulation of cell shape"/>
    <property type="evidence" value="ECO:0007669"/>
    <property type="project" value="UniProtKB-KW"/>
</dbReference>
<dbReference type="NCBIfam" id="TIGR02614">
    <property type="entry name" value="ftsW"/>
    <property type="match status" value="1"/>
</dbReference>
<keyword evidence="8" id="KW-0133">Cell shape</keyword>
<keyword evidence="24" id="KW-1185">Reference proteome</keyword>
<keyword evidence="11 22" id="KW-0472">Membrane</keyword>
<feature type="transmembrane region" description="Helical" evidence="22">
    <location>
        <begin position="9"/>
        <end position="32"/>
    </location>
</feature>
<feature type="transmembrane region" description="Helical" evidence="22">
    <location>
        <begin position="224"/>
        <end position="242"/>
    </location>
</feature>
<protein>
    <recommendedName>
        <fullName evidence="17">Probable peptidoglycan glycosyltransferase FtsW</fullName>
        <ecNumber evidence="19">2.4.99.28</ecNumber>
    </recommendedName>
    <alternativeName>
        <fullName evidence="18">Cell division protein FtsW</fullName>
    </alternativeName>
    <alternativeName>
        <fullName evidence="15">Cell wall polymerase</fullName>
    </alternativeName>
    <alternativeName>
        <fullName evidence="14">Peptidoglycan polymerase</fullName>
    </alternativeName>
</protein>
<dbReference type="PANTHER" id="PTHR30474:SF2">
    <property type="entry name" value="PEPTIDOGLYCAN GLYCOSYLTRANSFERASE FTSW-RELATED"/>
    <property type="match status" value="1"/>
</dbReference>
<comment type="subcellular location">
    <subcellularLocation>
        <location evidence="1">Cell membrane</location>
        <topology evidence="1">Multi-pass membrane protein</topology>
    </subcellularLocation>
</comment>
<feature type="transmembrane region" description="Helical" evidence="22">
    <location>
        <begin position="76"/>
        <end position="93"/>
    </location>
</feature>
<comment type="catalytic activity">
    <reaction evidence="20">
        <text>[GlcNAc-(1-&gt;4)-Mur2Ac(oyl-L-Ala-gamma-D-Glu-L-Lys-D-Ala-D-Ala)](n)-di-trans,octa-cis-undecaprenyl diphosphate + beta-D-GlcNAc-(1-&gt;4)-Mur2Ac(oyl-L-Ala-gamma-D-Glu-L-Lys-D-Ala-D-Ala)-di-trans,octa-cis-undecaprenyl diphosphate = [GlcNAc-(1-&gt;4)-Mur2Ac(oyl-L-Ala-gamma-D-Glu-L-Lys-D-Ala-D-Ala)](n+1)-di-trans,octa-cis-undecaprenyl diphosphate + di-trans,octa-cis-undecaprenyl diphosphate + H(+)</text>
        <dbReference type="Rhea" id="RHEA:23708"/>
        <dbReference type="Rhea" id="RHEA-COMP:9602"/>
        <dbReference type="Rhea" id="RHEA-COMP:9603"/>
        <dbReference type="ChEBI" id="CHEBI:15378"/>
        <dbReference type="ChEBI" id="CHEBI:58405"/>
        <dbReference type="ChEBI" id="CHEBI:60033"/>
        <dbReference type="ChEBI" id="CHEBI:78435"/>
        <dbReference type="EC" id="2.4.99.28"/>
    </reaction>
</comment>
<evidence type="ECO:0000256" key="20">
    <source>
        <dbReference type="ARBA" id="ARBA00049902"/>
    </source>
</evidence>
<evidence type="ECO:0000256" key="7">
    <source>
        <dbReference type="ARBA" id="ARBA00022692"/>
    </source>
</evidence>
<reference evidence="23 24" key="1">
    <citation type="submission" date="2018-08" db="EMBL/GenBank/DDBJ databases">
        <title>Murine metabolic-syndrome-specific gut microbial biobank.</title>
        <authorList>
            <person name="Liu C."/>
        </authorList>
    </citation>
    <scope>NUCLEOTIDE SEQUENCE [LARGE SCALE GENOMIC DNA]</scope>
    <source>
        <strain evidence="23 24">583</strain>
    </source>
</reference>
<proteinExistence type="inferred from homology"/>
<dbReference type="InterPro" id="IPR001182">
    <property type="entry name" value="FtsW/RodA"/>
</dbReference>
<dbReference type="GO" id="GO:0015648">
    <property type="term" value="F:lipid-linked peptidoglycan transporter activity"/>
    <property type="evidence" value="ECO:0007669"/>
    <property type="project" value="TreeGrafter"/>
</dbReference>
<evidence type="ECO:0000256" key="12">
    <source>
        <dbReference type="ARBA" id="ARBA00023306"/>
    </source>
</evidence>
<evidence type="ECO:0000256" key="16">
    <source>
        <dbReference type="ARBA" id="ARBA00038053"/>
    </source>
</evidence>
<evidence type="ECO:0000256" key="3">
    <source>
        <dbReference type="ARBA" id="ARBA00022475"/>
    </source>
</evidence>
<dbReference type="EC" id="2.4.99.28" evidence="19"/>